<dbReference type="VEuPathDB" id="FungiDB:CPSG_02798"/>
<evidence type="ECO:0000313" key="2">
    <source>
        <dbReference type="Proteomes" id="UP000002497"/>
    </source>
</evidence>
<keyword evidence="2" id="KW-1185">Reference proteome</keyword>
<dbReference type="Proteomes" id="UP000002497">
    <property type="component" value="Unassembled WGS sequence"/>
</dbReference>
<accession>E9CYC8</accession>
<proteinExistence type="predicted"/>
<evidence type="ECO:0000313" key="1">
    <source>
        <dbReference type="EMBL" id="EFW20955.1"/>
    </source>
</evidence>
<dbReference type="HOGENOM" id="CLU_2996393_0_0_1"/>
<reference evidence="2" key="2">
    <citation type="submission" date="2010-03" db="EMBL/GenBank/DDBJ databases">
        <title>The genome sequence of Coccidioides posadasii strain Silveira.</title>
        <authorList>
            <consortium name="The Broad Institute Genome Sequencing Center for Infectious Disease"/>
            <person name="Neafsey D."/>
            <person name="Orbach M."/>
            <person name="Henn M.R."/>
            <person name="Cole G.T."/>
            <person name="Galgiani J."/>
            <person name="Gardner M.J."/>
            <person name="Kirkland T.N."/>
            <person name="Taylor J.W."/>
            <person name="Young S.K."/>
            <person name="Zeng Q."/>
            <person name="Koehrsen M."/>
            <person name="Alvarado L."/>
            <person name="Berlin A."/>
            <person name="Borenstein D."/>
            <person name="Chapman S.B."/>
            <person name="Chen Z."/>
            <person name="Engels R."/>
            <person name="Freedman E."/>
            <person name="Gellesch M."/>
            <person name="Goldberg J."/>
            <person name="Griggs A."/>
            <person name="Gujja S."/>
            <person name="Heilman E."/>
            <person name="Heiman D."/>
            <person name="Howarth C."/>
            <person name="Jen D."/>
            <person name="Larson L."/>
            <person name="Mehta T."/>
            <person name="Neiman D."/>
            <person name="Park D."/>
            <person name="Pearson M."/>
            <person name="Richards J."/>
            <person name="Roberts A."/>
            <person name="Saif S."/>
            <person name="Shea T."/>
            <person name="Shenoy N."/>
            <person name="Sisk P."/>
            <person name="Stolte C."/>
            <person name="Sykes S."/>
            <person name="Walk T."/>
            <person name="White J."/>
            <person name="Yandava C."/>
            <person name="Haas B."/>
            <person name="Nusbaum C."/>
            <person name="Birren B."/>
        </authorList>
    </citation>
    <scope>NUCLEOTIDE SEQUENCE [LARGE SCALE GENOMIC DNA]</scope>
    <source>
        <strain evidence="2">RMSCC 757 / Silveira</strain>
    </source>
</reference>
<gene>
    <name evidence="1" type="ORF">CPSG_02798</name>
</gene>
<name>E9CYC8_COCPS</name>
<reference evidence="2" key="1">
    <citation type="journal article" date="2010" name="Genome Res.">
        <title>Population genomic sequencing of Coccidioides fungi reveals recent hybridization and transposon control.</title>
        <authorList>
            <person name="Neafsey D.E."/>
            <person name="Barker B.M."/>
            <person name="Sharpton T.J."/>
            <person name="Stajich J.E."/>
            <person name="Park D.J."/>
            <person name="Whiston E."/>
            <person name="Hung C.-Y."/>
            <person name="McMahan C."/>
            <person name="White J."/>
            <person name="Sykes S."/>
            <person name="Heiman D."/>
            <person name="Young S."/>
            <person name="Zeng Q."/>
            <person name="Abouelleil A."/>
            <person name="Aftuck L."/>
            <person name="Bessette D."/>
            <person name="Brown A."/>
            <person name="FitzGerald M."/>
            <person name="Lui A."/>
            <person name="Macdonald J.P."/>
            <person name="Priest M."/>
            <person name="Orbach M.J."/>
            <person name="Galgiani J.N."/>
            <person name="Kirkland T.N."/>
            <person name="Cole G.T."/>
            <person name="Birren B.W."/>
            <person name="Henn M.R."/>
            <person name="Taylor J.W."/>
            <person name="Rounsley S.D."/>
        </authorList>
    </citation>
    <scope>NUCLEOTIDE SEQUENCE [LARGE SCALE GENOMIC DNA]</scope>
    <source>
        <strain evidence="2">RMSCC 757 / Silveira</strain>
    </source>
</reference>
<protein>
    <submittedName>
        <fullName evidence="1">Uncharacterized protein</fullName>
    </submittedName>
</protein>
<dbReference type="AlphaFoldDB" id="E9CYC8"/>
<organism evidence="2">
    <name type="scientific">Coccidioides posadasii (strain RMSCC 757 / Silveira)</name>
    <name type="common">Valley fever fungus</name>
    <dbReference type="NCBI Taxonomy" id="443226"/>
    <lineage>
        <taxon>Eukaryota</taxon>
        <taxon>Fungi</taxon>
        <taxon>Dikarya</taxon>
        <taxon>Ascomycota</taxon>
        <taxon>Pezizomycotina</taxon>
        <taxon>Eurotiomycetes</taxon>
        <taxon>Eurotiomycetidae</taxon>
        <taxon>Onygenales</taxon>
        <taxon>Onygenaceae</taxon>
        <taxon>Coccidioides</taxon>
    </lineage>
</organism>
<dbReference type="EMBL" id="GL636488">
    <property type="protein sequence ID" value="EFW20955.1"/>
    <property type="molecule type" value="Genomic_DNA"/>
</dbReference>
<sequence length="57" mass="6173">MALRRSHLLNQICWDNGTLSPPGGGDLAFWRIRWSTKIKTPGGEFGSCAPSTNPMAA</sequence>